<organism evidence="1 2">
    <name type="scientific">Mucilaginibacter straminoryzae</name>
    <dbReference type="NCBI Taxonomy" id="2932774"/>
    <lineage>
        <taxon>Bacteria</taxon>
        <taxon>Pseudomonadati</taxon>
        <taxon>Bacteroidota</taxon>
        <taxon>Sphingobacteriia</taxon>
        <taxon>Sphingobacteriales</taxon>
        <taxon>Sphingobacteriaceae</taxon>
        <taxon>Mucilaginibacter</taxon>
    </lineage>
</organism>
<evidence type="ECO:0000313" key="2">
    <source>
        <dbReference type="Proteomes" id="UP001139450"/>
    </source>
</evidence>
<keyword evidence="2" id="KW-1185">Reference proteome</keyword>
<sequence>MESLIKISQKIKTELWWLIISVDFNYSRICIADYDLDENQLVLWLEDKHDYKNTLDECLQLQVPLKQFGRLINNEQLNSYDVSEMHPENKFVYRSRRIINDAINWYRNDASLIQQQWAREALLKHVLTQLVENEIFVY</sequence>
<accession>A0A9X1X2B2</accession>
<dbReference type="RefSeq" id="WP_245128504.1">
    <property type="nucleotide sequence ID" value="NZ_JALJEJ010000001.1"/>
</dbReference>
<proteinExistence type="predicted"/>
<name>A0A9X1X2B2_9SPHI</name>
<comment type="caution">
    <text evidence="1">The sequence shown here is derived from an EMBL/GenBank/DDBJ whole genome shotgun (WGS) entry which is preliminary data.</text>
</comment>
<reference evidence="1" key="1">
    <citation type="submission" date="2022-04" db="EMBL/GenBank/DDBJ databases">
        <title>Mucilaginibacter sp. RS28 isolated from freshwater.</title>
        <authorList>
            <person name="Ko S.-R."/>
        </authorList>
    </citation>
    <scope>NUCLEOTIDE SEQUENCE</scope>
    <source>
        <strain evidence="1">RS28</strain>
    </source>
</reference>
<dbReference type="EMBL" id="JALJEJ010000001">
    <property type="protein sequence ID" value="MCJ8208675.1"/>
    <property type="molecule type" value="Genomic_DNA"/>
</dbReference>
<dbReference type="AlphaFoldDB" id="A0A9X1X2B2"/>
<dbReference type="Proteomes" id="UP001139450">
    <property type="component" value="Unassembled WGS sequence"/>
</dbReference>
<evidence type="ECO:0000313" key="1">
    <source>
        <dbReference type="EMBL" id="MCJ8208675.1"/>
    </source>
</evidence>
<protein>
    <submittedName>
        <fullName evidence="1">Uncharacterized protein</fullName>
    </submittedName>
</protein>
<gene>
    <name evidence="1" type="ORF">MUY27_03080</name>
</gene>